<keyword evidence="1" id="KW-0812">Transmembrane</keyword>
<dbReference type="EMBL" id="CAJJDM010000156">
    <property type="protein sequence ID" value="CAD8112482.1"/>
    <property type="molecule type" value="Genomic_DNA"/>
</dbReference>
<proteinExistence type="predicted"/>
<evidence type="ECO:0000313" key="2">
    <source>
        <dbReference type="EMBL" id="CAD8112482.1"/>
    </source>
</evidence>
<name>A0A8S1QA38_PARPR</name>
<dbReference type="Proteomes" id="UP000688137">
    <property type="component" value="Unassembled WGS sequence"/>
</dbReference>
<evidence type="ECO:0000313" key="3">
    <source>
        <dbReference type="Proteomes" id="UP000688137"/>
    </source>
</evidence>
<keyword evidence="1" id="KW-0472">Membrane</keyword>
<organism evidence="2 3">
    <name type="scientific">Paramecium primaurelia</name>
    <dbReference type="NCBI Taxonomy" id="5886"/>
    <lineage>
        <taxon>Eukaryota</taxon>
        <taxon>Sar</taxon>
        <taxon>Alveolata</taxon>
        <taxon>Ciliophora</taxon>
        <taxon>Intramacronucleata</taxon>
        <taxon>Oligohymenophorea</taxon>
        <taxon>Peniculida</taxon>
        <taxon>Parameciidae</taxon>
        <taxon>Paramecium</taxon>
    </lineage>
</organism>
<evidence type="ECO:0008006" key="4">
    <source>
        <dbReference type="Google" id="ProtNLM"/>
    </source>
</evidence>
<keyword evidence="3" id="KW-1185">Reference proteome</keyword>
<feature type="transmembrane region" description="Helical" evidence="1">
    <location>
        <begin position="815"/>
        <end position="832"/>
    </location>
</feature>
<dbReference type="AlphaFoldDB" id="A0A8S1QA38"/>
<dbReference type="OMA" id="CIETRIL"/>
<protein>
    <recommendedName>
        <fullName evidence="4">Transmembrane protein</fullName>
    </recommendedName>
</protein>
<gene>
    <name evidence="2" type="ORF">PPRIM_AZ9-3.1.T1510106</name>
</gene>
<reference evidence="2" key="1">
    <citation type="submission" date="2021-01" db="EMBL/GenBank/DDBJ databases">
        <authorList>
            <consortium name="Genoscope - CEA"/>
            <person name="William W."/>
        </authorList>
    </citation>
    <scope>NUCLEOTIDE SEQUENCE</scope>
</reference>
<accession>A0A8S1QA38</accession>
<keyword evidence="1" id="KW-1133">Transmembrane helix</keyword>
<comment type="caution">
    <text evidence="2">The sequence shown here is derived from an EMBL/GenBank/DDBJ whole genome shotgun (WGS) entry which is preliminary data.</text>
</comment>
<evidence type="ECO:0000256" key="1">
    <source>
        <dbReference type="SAM" id="Phobius"/>
    </source>
</evidence>
<sequence length="850" mass="102430">MKSNRPTTVKTGQNSRIVAISDRKELELICQPKIKGYNSKDSSYFLTYYNKGFLSQQFVWKNDQKYIFQACRGEQLEQSLVQNQESIQVFYYIGTMVLVYLELQQVKIFDFQQSLNSYKIIKLPEKISQINQFDDQIVFQPEDSNHIFVIHLSQFQYFFEKFEKQLNQTQVLYFKQRDSKILIQYEKHLYIIFQETHSVFSFQDHLIIYSYFEKSFIVFYAIDQLQNKIIHYQFRDQTLIFQEQLNLNEYHFQIHIPLKLSCNYGRIIIAIKNQSAQLFLFIINLKEMLTYSLEQIIEIGRLEFFSTLQFLCFYDKEKKLQIYQFDYLNFTVNIQDIDQYQNILTINESLIFQSQIQPFPELNQYITLQFSNYCQKIKKLSESQQILYSKQQSSIQLSFQDYFTGPIYKLKLLNTSNLELHGPFLKRQQLQKCNNPLDQKSCFQIRTLQYQGITTLYIYLIYLDNEYKILKIVNNNHRLFRFIPISQIYLLENDQLIIIIHHQDLCIFQFYEFNQLNSMYLEQSIQNYECMEFPISQCKKEGNLIMLRIQQSIRLFLIHEQQVTELHFEFQDQYDDFFIINNTSNLFLLMKNHQNFQFCLISIYYLDQNQLHFNSSYKLDQQKFQFELLQNELESQILFSGTQIFYKSFKIEQQQIISKIIIFSKKTIFIGLVECQILQKECIYSVSRTLKTPDYSTYEKHQKFDEDFIYLSINQNYYLYDLKLKNSINLIAAFSEKNYEISKFNTTHYLFNSIISSQDIYIGQIGYEIEILEAGQKQKEIEFNLFAQNEISEEQISLILFNDDINISIQITKTYLIYPLIMMFIILMIYFIRRSKLKLQNQVNKTNDQL</sequence>